<name>A0A0K6H0P7_9NEIS</name>
<dbReference type="OrthoDB" id="8812365at2"/>
<dbReference type="Proteomes" id="UP000243535">
    <property type="component" value="Unassembled WGS sequence"/>
</dbReference>
<sequence>MHHPLALSLSGMLVAALVSGCDDAPTPEIRQAASAAAVQAQDIARQASVPVAAIKREASEALAEAKVMASEARPEVEKKLAQWKSSAQIVKNAGQWALLETRVGKYPADLRLYDSPPLAEPLHAVLGADFNRFKTCIATSGPLSKETVLYVTGNKPHAAGDCSAYLIVDPASQRLETGIITNGQLKIYRTPGEPLHQPQEVRIHLQNLAPGGQG</sequence>
<proteinExistence type="predicted"/>
<accession>A0A0K6H0P7</accession>
<dbReference type="RefSeq" id="WP_141656735.1">
    <property type="nucleotide sequence ID" value="NZ_CYHA01000004.1"/>
</dbReference>
<evidence type="ECO:0000313" key="2">
    <source>
        <dbReference type="Proteomes" id="UP000243535"/>
    </source>
</evidence>
<keyword evidence="2" id="KW-1185">Reference proteome</keyword>
<dbReference type="STRING" id="375574.GCA_001418035_01906"/>
<organism evidence="1 2">
    <name type="scientific">Gulbenkiania indica</name>
    <dbReference type="NCBI Taxonomy" id="375574"/>
    <lineage>
        <taxon>Bacteria</taxon>
        <taxon>Pseudomonadati</taxon>
        <taxon>Pseudomonadota</taxon>
        <taxon>Betaproteobacteria</taxon>
        <taxon>Neisseriales</taxon>
        <taxon>Chromobacteriaceae</taxon>
        <taxon>Gulbenkiania</taxon>
    </lineage>
</organism>
<gene>
    <name evidence="1" type="ORF">Ga0061063_2117</name>
</gene>
<evidence type="ECO:0000313" key="1">
    <source>
        <dbReference type="EMBL" id="CUA84543.1"/>
    </source>
</evidence>
<dbReference type="EMBL" id="CYHA01000004">
    <property type="protein sequence ID" value="CUA84543.1"/>
    <property type="molecule type" value="Genomic_DNA"/>
</dbReference>
<dbReference type="AlphaFoldDB" id="A0A0K6H0P7"/>
<protein>
    <submittedName>
        <fullName evidence="1">Uncharacterized protein</fullName>
    </submittedName>
</protein>
<reference evidence="2" key="1">
    <citation type="submission" date="2015-08" db="EMBL/GenBank/DDBJ databases">
        <authorList>
            <person name="Varghese N."/>
        </authorList>
    </citation>
    <scope>NUCLEOTIDE SEQUENCE [LARGE SCALE GENOMIC DNA]</scope>
    <source>
        <strain evidence="2">DSM 17901</strain>
    </source>
</reference>